<protein>
    <submittedName>
        <fullName evidence="3">DUF4232 domain-containing protein</fullName>
    </submittedName>
</protein>
<evidence type="ECO:0000313" key="4">
    <source>
        <dbReference type="Proteomes" id="UP000305921"/>
    </source>
</evidence>
<name>A0A5R9EHV3_9ACTN</name>
<sequence length="225" mass="23406">MNGGELRRAATLAASAAVLATGCGLSAELDREADPARTGADARPPHPASGPRAPGPPDSRPSSGVRDPSREAGVERPPPGAHNCPASGIRVSTGMVSATMGLRAMPVTITNCGTRVQRLNGYPDVRVRDVDHRPMDVMVLKGPEPITRLDDPGPHPVPLRPGESARSVFVWRYSAVDAASLRGSGVYVEIGPSVGADRQTVEPEGGLDIGETGLLGTTAWTRITD</sequence>
<feature type="domain" description="DUF4232" evidence="2">
    <location>
        <begin position="84"/>
        <end position="220"/>
    </location>
</feature>
<accession>A0A5R9EHV3</accession>
<reference evidence="3 4" key="1">
    <citation type="submission" date="2019-05" db="EMBL/GenBank/DDBJ databases">
        <title>Streptomyces marianii sp. nov., a novel marine actinomycete from southern coast of India.</title>
        <authorList>
            <person name="Iniyan A.M."/>
            <person name="Wink J."/>
            <person name="Ramprasad E."/>
            <person name="Ramana C.V."/>
            <person name="Bunk B."/>
            <person name="Sproer C."/>
            <person name="Joseph F.-J.R.S."/>
            <person name="Vincent S.G.P."/>
        </authorList>
    </citation>
    <scope>NUCLEOTIDE SEQUENCE [LARGE SCALE GENOMIC DNA]</scope>
    <source>
        <strain evidence="3 4">ICN19</strain>
    </source>
</reference>
<dbReference type="Proteomes" id="UP000305921">
    <property type="component" value="Unassembled WGS sequence"/>
</dbReference>
<comment type="caution">
    <text evidence="3">The sequence shown here is derived from an EMBL/GenBank/DDBJ whole genome shotgun (WGS) entry which is preliminary data.</text>
</comment>
<dbReference type="AlphaFoldDB" id="A0A5R9EHV3"/>
<dbReference type="RefSeq" id="WP_138056675.1">
    <property type="nucleotide sequence ID" value="NZ_VAWE01000001.1"/>
</dbReference>
<dbReference type="EMBL" id="VAWE01000001">
    <property type="protein sequence ID" value="TLQ47394.1"/>
    <property type="molecule type" value="Genomic_DNA"/>
</dbReference>
<organism evidence="3 4">
    <name type="scientific">Streptomyces marianii</name>
    <dbReference type="NCBI Taxonomy" id="1817406"/>
    <lineage>
        <taxon>Bacteria</taxon>
        <taxon>Bacillati</taxon>
        <taxon>Actinomycetota</taxon>
        <taxon>Actinomycetes</taxon>
        <taxon>Kitasatosporales</taxon>
        <taxon>Streptomycetaceae</taxon>
        <taxon>Streptomyces</taxon>
    </lineage>
</organism>
<dbReference type="Pfam" id="PF14016">
    <property type="entry name" value="DUF4232"/>
    <property type="match status" value="1"/>
</dbReference>
<evidence type="ECO:0000313" key="3">
    <source>
        <dbReference type="EMBL" id="TLQ47394.1"/>
    </source>
</evidence>
<evidence type="ECO:0000256" key="1">
    <source>
        <dbReference type="SAM" id="MobiDB-lite"/>
    </source>
</evidence>
<keyword evidence="4" id="KW-1185">Reference proteome</keyword>
<dbReference type="OrthoDB" id="3827416at2"/>
<dbReference type="InterPro" id="IPR025326">
    <property type="entry name" value="DUF4232"/>
</dbReference>
<evidence type="ECO:0000259" key="2">
    <source>
        <dbReference type="Pfam" id="PF14016"/>
    </source>
</evidence>
<feature type="compositionally biased region" description="Pro residues" evidence="1">
    <location>
        <begin position="45"/>
        <end position="59"/>
    </location>
</feature>
<proteinExistence type="predicted"/>
<dbReference type="PROSITE" id="PS51257">
    <property type="entry name" value="PROKAR_LIPOPROTEIN"/>
    <property type="match status" value="1"/>
</dbReference>
<feature type="region of interest" description="Disordered" evidence="1">
    <location>
        <begin position="30"/>
        <end position="88"/>
    </location>
</feature>
<gene>
    <name evidence="3" type="ORF">FEF34_34575</name>
</gene>